<comment type="subcellular location">
    <subcellularLocation>
        <location evidence="1">Membrane</location>
        <topology evidence="1">Single-pass membrane protein</topology>
    </subcellularLocation>
</comment>
<gene>
    <name evidence="8" type="ORF">HMF7854_02340</name>
</gene>
<dbReference type="RefSeq" id="WP_126717631.1">
    <property type="nucleotide sequence ID" value="NZ_RWJF01000001.1"/>
</dbReference>
<dbReference type="OrthoDB" id="1685233at2"/>
<organism evidence="8 9">
    <name type="scientific">Sphingomonas ginkgonis</name>
    <dbReference type="NCBI Taxonomy" id="2315330"/>
    <lineage>
        <taxon>Bacteria</taxon>
        <taxon>Pseudomonadati</taxon>
        <taxon>Pseudomonadota</taxon>
        <taxon>Alphaproteobacteria</taxon>
        <taxon>Sphingomonadales</taxon>
        <taxon>Sphingomonadaceae</taxon>
        <taxon>Sphingomonas</taxon>
    </lineage>
</organism>
<evidence type="ECO:0000256" key="4">
    <source>
        <dbReference type="ARBA" id="ARBA00023136"/>
    </source>
</evidence>
<dbReference type="GO" id="GO:0016020">
    <property type="term" value="C:membrane"/>
    <property type="evidence" value="ECO:0007669"/>
    <property type="project" value="UniProtKB-SubCell"/>
</dbReference>
<dbReference type="AlphaFoldDB" id="A0A3R9YKF1"/>
<evidence type="ECO:0000256" key="6">
    <source>
        <dbReference type="SAM" id="Phobius"/>
    </source>
</evidence>
<dbReference type="Proteomes" id="UP000274661">
    <property type="component" value="Unassembled WGS sequence"/>
</dbReference>
<keyword evidence="3 6" id="KW-1133">Transmembrane helix</keyword>
<accession>A0A3R9YKF1</accession>
<reference evidence="8 9" key="1">
    <citation type="submission" date="2018-12" db="EMBL/GenBank/DDBJ databases">
        <title>Sphingomonas sp. HMF7854 Genome sequencing and assembly.</title>
        <authorList>
            <person name="Cha I."/>
            <person name="Kang H."/>
            <person name="Kim H."/>
            <person name="Kang J."/>
            <person name="Joh K."/>
        </authorList>
    </citation>
    <scope>NUCLEOTIDE SEQUENCE [LARGE SCALE GENOMIC DNA]</scope>
    <source>
        <strain evidence="8 9">HMF7854</strain>
    </source>
</reference>
<evidence type="ECO:0000256" key="2">
    <source>
        <dbReference type="ARBA" id="ARBA00022692"/>
    </source>
</evidence>
<feature type="transmembrane region" description="Helical" evidence="6">
    <location>
        <begin position="17"/>
        <end position="36"/>
    </location>
</feature>
<evidence type="ECO:0000256" key="3">
    <source>
        <dbReference type="ARBA" id="ARBA00022989"/>
    </source>
</evidence>
<dbReference type="Pfam" id="PF03544">
    <property type="entry name" value="TonB_C"/>
    <property type="match status" value="1"/>
</dbReference>
<feature type="compositionally biased region" description="Pro residues" evidence="5">
    <location>
        <begin position="55"/>
        <end position="76"/>
    </location>
</feature>
<protein>
    <submittedName>
        <fullName evidence="8">Energy transducer TonB</fullName>
    </submittedName>
</protein>
<keyword evidence="9" id="KW-1185">Reference proteome</keyword>
<keyword evidence="4 6" id="KW-0472">Membrane</keyword>
<name>A0A3R9YKF1_9SPHN</name>
<dbReference type="InterPro" id="IPR037682">
    <property type="entry name" value="TonB_C"/>
</dbReference>
<dbReference type="SUPFAM" id="SSF74653">
    <property type="entry name" value="TolA/TonB C-terminal domain"/>
    <property type="match status" value="1"/>
</dbReference>
<evidence type="ECO:0000256" key="1">
    <source>
        <dbReference type="ARBA" id="ARBA00004167"/>
    </source>
</evidence>
<dbReference type="EMBL" id="RWJF01000001">
    <property type="protein sequence ID" value="RST29792.1"/>
    <property type="molecule type" value="Genomic_DNA"/>
</dbReference>
<evidence type="ECO:0000313" key="9">
    <source>
        <dbReference type="Proteomes" id="UP000274661"/>
    </source>
</evidence>
<dbReference type="PROSITE" id="PS52015">
    <property type="entry name" value="TONB_CTD"/>
    <property type="match status" value="1"/>
</dbReference>
<proteinExistence type="predicted"/>
<dbReference type="NCBIfam" id="TIGR01352">
    <property type="entry name" value="tonB_Cterm"/>
    <property type="match status" value="1"/>
</dbReference>
<comment type="caution">
    <text evidence="8">The sequence shown here is derived from an EMBL/GenBank/DDBJ whole genome shotgun (WGS) entry which is preliminary data.</text>
</comment>
<keyword evidence="2 6" id="KW-0812">Transmembrane</keyword>
<evidence type="ECO:0000313" key="8">
    <source>
        <dbReference type="EMBL" id="RST29792.1"/>
    </source>
</evidence>
<dbReference type="InterPro" id="IPR006260">
    <property type="entry name" value="TonB/TolA_C"/>
</dbReference>
<feature type="region of interest" description="Disordered" evidence="5">
    <location>
        <begin position="52"/>
        <end position="85"/>
    </location>
</feature>
<dbReference type="Gene3D" id="3.30.1150.10">
    <property type="match status" value="1"/>
</dbReference>
<dbReference type="GO" id="GO:0055085">
    <property type="term" value="P:transmembrane transport"/>
    <property type="evidence" value="ECO:0007669"/>
    <property type="project" value="InterPro"/>
</dbReference>
<evidence type="ECO:0000259" key="7">
    <source>
        <dbReference type="PROSITE" id="PS52015"/>
    </source>
</evidence>
<feature type="domain" description="TonB C-terminal" evidence="7">
    <location>
        <begin position="135"/>
        <end position="227"/>
    </location>
</feature>
<evidence type="ECO:0000256" key="5">
    <source>
        <dbReference type="SAM" id="MobiDB-lite"/>
    </source>
</evidence>
<sequence length="227" mass="24602">MLDYASARRPAHQRHPVALGLIIAGHAAALFAVITAKMEVGTPWHPVITRITEVPLPPDSPPLPPPPKADPRPTPHPQSISSIDRPVEKVVLPLPGGPVTVPGPTAGPDPFPIGPVVQPPPPLPPPLPKTDPVRRDAVLATSADELRPPYPEAMRRLEKEATLQLRLSIDERGRVTAVEPIGPAEPAFLDSARRQILSHWRYRPATEDGRPVATSLVIRLRFQLDEG</sequence>